<feature type="region of interest" description="Disordered" evidence="1">
    <location>
        <begin position="203"/>
        <end position="227"/>
    </location>
</feature>
<protein>
    <recommendedName>
        <fullName evidence="2">Fungal-type protein kinase domain-containing protein</fullName>
    </recommendedName>
</protein>
<evidence type="ECO:0000313" key="3">
    <source>
        <dbReference type="EMBL" id="PAV16948.1"/>
    </source>
</evidence>
<reference evidence="3 4" key="1">
    <citation type="journal article" date="2017" name="Mol. Ecol.">
        <title>Comparative and population genomic landscape of Phellinus noxius: A hypervariable fungus causing root rot in trees.</title>
        <authorList>
            <person name="Chung C.L."/>
            <person name="Lee T.J."/>
            <person name="Akiba M."/>
            <person name="Lee H.H."/>
            <person name="Kuo T.H."/>
            <person name="Liu D."/>
            <person name="Ke H.M."/>
            <person name="Yokoi T."/>
            <person name="Roa M.B."/>
            <person name="Lu M.J."/>
            <person name="Chang Y.Y."/>
            <person name="Ann P.J."/>
            <person name="Tsai J.N."/>
            <person name="Chen C.Y."/>
            <person name="Tzean S.S."/>
            <person name="Ota Y."/>
            <person name="Hattori T."/>
            <person name="Sahashi N."/>
            <person name="Liou R.F."/>
            <person name="Kikuchi T."/>
            <person name="Tsai I.J."/>
        </authorList>
    </citation>
    <scope>NUCLEOTIDE SEQUENCE [LARGE SCALE GENOMIC DNA]</scope>
    <source>
        <strain evidence="3 4">FFPRI411160</strain>
    </source>
</reference>
<organism evidence="3 4">
    <name type="scientific">Pyrrhoderma noxium</name>
    <dbReference type="NCBI Taxonomy" id="2282107"/>
    <lineage>
        <taxon>Eukaryota</taxon>
        <taxon>Fungi</taxon>
        <taxon>Dikarya</taxon>
        <taxon>Basidiomycota</taxon>
        <taxon>Agaricomycotina</taxon>
        <taxon>Agaricomycetes</taxon>
        <taxon>Hymenochaetales</taxon>
        <taxon>Hymenochaetaceae</taxon>
        <taxon>Pyrrhoderma</taxon>
    </lineage>
</organism>
<feature type="compositionally biased region" description="Polar residues" evidence="1">
    <location>
        <begin position="203"/>
        <end position="217"/>
    </location>
</feature>
<dbReference type="Proteomes" id="UP000217199">
    <property type="component" value="Unassembled WGS sequence"/>
</dbReference>
<feature type="domain" description="Fungal-type protein kinase" evidence="2">
    <location>
        <begin position="247"/>
        <end position="665"/>
    </location>
</feature>
<proteinExistence type="predicted"/>
<feature type="compositionally biased region" description="Polar residues" evidence="1">
    <location>
        <begin position="28"/>
        <end position="38"/>
    </location>
</feature>
<dbReference type="InterPro" id="IPR040976">
    <property type="entry name" value="Pkinase_fungal"/>
</dbReference>
<dbReference type="Pfam" id="PF17667">
    <property type="entry name" value="Pkinase_fungal"/>
    <property type="match status" value="1"/>
</dbReference>
<dbReference type="OrthoDB" id="3271139at2759"/>
<dbReference type="Gene3D" id="1.10.510.10">
    <property type="entry name" value="Transferase(Phosphotransferase) domain 1"/>
    <property type="match status" value="1"/>
</dbReference>
<feature type="compositionally biased region" description="Basic and acidic residues" evidence="1">
    <location>
        <begin position="39"/>
        <end position="51"/>
    </location>
</feature>
<dbReference type="PANTHER" id="PTHR38248">
    <property type="entry name" value="FUNK1 6"/>
    <property type="match status" value="1"/>
</dbReference>
<accession>A0A286UBJ9</accession>
<feature type="region of interest" description="Disordered" evidence="1">
    <location>
        <begin position="1"/>
        <end position="99"/>
    </location>
</feature>
<feature type="compositionally biased region" description="Polar residues" evidence="1">
    <location>
        <begin position="57"/>
        <end position="74"/>
    </location>
</feature>
<evidence type="ECO:0000259" key="2">
    <source>
        <dbReference type="Pfam" id="PF17667"/>
    </source>
</evidence>
<comment type="caution">
    <text evidence="3">The sequence shown here is derived from an EMBL/GenBank/DDBJ whole genome shotgun (WGS) entry which is preliminary data.</text>
</comment>
<evidence type="ECO:0000313" key="4">
    <source>
        <dbReference type="Proteomes" id="UP000217199"/>
    </source>
</evidence>
<keyword evidence="4" id="KW-1185">Reference proteome</keyword>
<feature type="region of interest" description="Disordered" evidence="1">
    <location>
        <begin position="481"/>
        <end position="502"/>
    </location>
</feature>
<feature type="compositionally biased region" description="Polar residues" evidence="1">
    <location>
        <begin position="484"/>
        <end position="502"/>
    </location>
</feature>
<feature type="compositionally biased region" description="Basic and acidic residues" evidence="1">
    <location>
        <begin position="802"/>
        <end position="811"/>
    </location>
</feature>
<dbReference type="InParanoid" id="A0A286UBJ9"/>
<dbReference type="AlphaFoldDB" id="A0A286UBJ9"/>
<name>A0A286UBJ9_9AGAM</name>
<dbReference type="InterPro" id="IPR011009">
    <property type="entry name" value="Kinase-like_dom_sf"/>
</dbReference>
<dbReference type="EMBL" id="NBII01000007">
    <property type="protein sequence ID" value="PAV16948.1"/>
    <property type="molecule type" value="Genomic_DNA"/>
</dbReference>
<feature type="compositionally biased region" description="Polar residues" evidence="1">
    <location>
        <begin position="1"/>
        <end position="16"/>
    </location>
</feature>
<feature type="region of interest" description="Disordered" evidence="1">
    <location>
        <begin position="789"/>
        <end position="811"/>
    </location>
</feature>
<gene>
    <name evidence="3" type="ORF">PNOK_0701200</name>
</gene>
<sequence length="811" mass="92978">MTDNTLSDSNPSSGSRTLPRKVVALAEQNFSELETTSHLQDKSHSEQKVRDEEDNDSNVSRPPLSSCSQETNPETPKKATRFRALDTPRANRVQDGPSYKSSYVENQRVVLLASLGWECFSDTIEYFFDHVLPPLRPELNVDDIFKKCKEKKLLAMKGEKFTWRGFSDDPCEMGKHETEIYNTPLKRLFNGIIKIAEKLSTPPGATSTALPHKSNFQPDGRKSTWSERKIASKPDAHVFMINPHRGYPKKGKHWYNVACSFQFKKVDKKYKRYENLGQIIHNLQECMSHDVCRRFALGITIEGTSMRVWILSRSFLIASDSFDFNSDPKTFIKVVLSLMFSDKGDLGWDPAIEDRYDGKERVYTITVAQKRYCSSTKDLLEEVKAEGLYTTGTRIFKVFEESDKEKEKPLILKDYWPTIIHDTEFDIRSKILASIKDLRERELVKRTLLTPTSHELVKVGGHRDHTRNVILRGKSPSKKYQFEVPNSVNGQKSDSKTGPPTGFSMTTNDGRQEILKQAAINRCSSILHRRHCRIVYKENAKPYYKLNNIKDMLLVLEHSINALRVIHKAGWVHRDLSPANLYLYKDPETDAKRGIIGDLEFAKKVGTGASSDVRTCSPLFMSIEIAQHEYQFMDFKNRYTYDSSCGIHANYLHDLESIFWILIWTIFVFRKKTESPDSESVCSQKDASSQLFSGKEDLGSRTNFLRAKHSFDEIMELTPGYFGDLKKLATTFKDHLIRVYCEEENRITTGVPIIPPKESVHDLILEAFRSYTIPNGDAGLMLTLIQRQSSLKRSTPDEDSEADNKETKKQR</sequence>
<evidence type="ECO:0000256" key="1">
    <source>
        <dbReference type="SAM" id="MobiDB-lite"/>
    </source>
</evidence>
<dbReference type="PANTHER" id="PTHR38248:SF2">
    <property type="entry name" value="FUNK1 11"/>
    <property type="match status" value="1"/>
</dbReference>
<dbReference type="SUPFAM" id="SSF56112">
    <property type="entry name" value="Protein kinase-like (PK-like)"/>
    <property type="match status" value="1"/>
</dbReference>